<feature type="domain" description="DUF3885" evidence="1">
    <location>
        <begin position="12"/>
        <end position="49"/>
    </location>
</feature>
<proteinExistence type="predicted"/>
<sequence length="58" mass="7173">MAVIFSSSMYRKKMIYHLYDDRGCDIIAVNIEDLRELYEKYNDWILDYDRERIDLLFT</sequence>
<protein>
    <submittedName>
        <fullName evidence="2">DUF3885 domain-containing protein</fullName>
    </submittedName>
</protein>
<dbReference type="EMBL" id="JBHTLT010000121">
    <property type="protein sequence ID" value="MFD1206338.1"/>
    <property type="molecule type" value="Genomic_DNA"/>
</dbReference>
<evidence type="ECO:0000313" key="3">
    <source>
        <dbReference type="Proteomes" id="UP001597231"/>
    </source>
</evidence>
<dbReference type="Proteomes" id="UP001597231">
    <property type="component" value="Unassembled WGS sequence"/>
</dbReference>
<dbReference type="RefSeq" id="WP_381481858.1">
    <property type="nucleotide sequence ID" value="NZ_JBHTLT010000121.1"/>
</dbReference>
<gene>
    <name evidence="2" type="ORF">ACFQ38_14675</name>
</gene>
<comment type="caution">
    <text evidence="2">The sequence shown here is derived from an EMBL/GenBank/DDBJ whole genome shotgun (WGS) entry which is preliminary data.</text>
</comment>
<reference evidence="3" key="1">
    <citation type="journal article" date="2019" name="Int. J. Syst. Evol. Microbiol.">
        <title>The Global Catalogue of Microorganisms (GCM) 10K type strain sequencing project: providing services to taxonomists for standard genome sequencing and annotation.</title>
        <authorList>
            <consortium name="The Broad Institute Genomics Platform"/>
            <consortium name="The Broad Institute Genome Sequencing Center for Infectious Disease"/>
            <person name="Wu L."/>
            <person name="Ma J."/>
        </authorList>
    </citation>
    <scope>NUCLEOTIDE SEQUENCE [LARGE SCALE GENOMIC DNA]</scope>
    <source>
        <strain evidence="3">CCUG 53915</strain>
    </source>
</reference>
<keyword evidence="3" id="KW-1185">Reference proteome</keyword>
<evidence type="ECO:0000259" key="1">
    <source>
        <dbReference type="Pfam" id="PF13021"/>
    </source>
</evidence>
<name>A0ABW3U0M2_9BACL</name>
<accession>A0ABW3U0M2</accession>
<organism evidence="2 3">
    <name type="scientific">Sporosarcina contaminans</name>
    <dbReference type="NCBI Taxonomy" id="633403"/>
    <lineage>
        <taxon>Bacteria</taxon>
        <taxon>Bacillati</taxon>
        <taxon>Bacillota</taxon>
        <taxon>Bacilli</taxon>
        <taxon>Bacillales</taxon>
        <taxon>Caryophanaceae</taxon>
        <taxon>Sporosarcina</taxon>
    </lineage>
</organism>
<evidence type="ECO:0000313" key="2">
    <source>
        <dbReference type="EMBL" id="MFD1206338.1"/>
    </source>
</evidence>
<dbReference type="Pfam" id="PF13021">
    <property type="entry name" value="DUF3885"/>
    <property type="match status" value="1"/>
</dbReference>
<dbReference type="InterPro" id="IPR024976">
    <property type="entry name" value="DUF3885"/>
</dbReference>